<dbReference type="PANTHER" id="PTHR35796:SF3">
    <property type="entry name" value="BHLH DOMAIN-CONTAINING PROTEIN"/>
    <property type="match status" value="1"/>
</dbReference>
<dbReference type="EMBL" id="SPLM01000108">
    <property type="protein sequence ID" value="TMW60459.1"/>
    <property type="molecule type" value="Genomic_DNA"/>
</dbReference>
<comment type="caution">
    <text evidence="3">The sequence shown here is derived from an EMBL/GenBank/DDBJ whole genome shotgun (WGS) entry which is preliminary data.</text>
</comment>
<dbReference type="PANTHER" id="PTHR35796">
    <property type="entry name" value="HYPOTHETICAL CYTOSOLIC PROTEIN"/>
    <property type="match status" value="1"/>
</dbReference>
<feature type="compositionally biased region" description="Polar residues" evidence="2">
    <location>
        <begin position="42"/>
        <end position="54"/>
    </location>
</feature>
<evidence type="ECO:0000256" key="1">
    <source>
        <dbReference type="SAM" id="Coils"/>
    </source>
</evidence>
<evidence type="ECO:0000313" key="4">
    <source>
        <dbReference type="Proteomes" id="UP000794436"/>
    </source>
</evidence>
<organism evidence="3 4">
    <name type="scientific">Pythium oligandrum</name>
    <name type="common">Mycoparasitic fungus</name>
    <dbReference type="NCBI Taxonomy" id="41045"/>
    <lineage>
        <taxon>Eukaryota</taxon>
        <taxon>Sar</taxon>
        <taxon>Stramenopiles</taxon>
        <taxon>Oomycota</taxon>
        <taxon>Peronosporomycetes</taxon>
        <taxon>Pythiales</taxon>
        <taxon>Pythiaceae</taxon>
        <taxon>Pythium</taxon>
    </lineage>
</organism>
<proteinExistence type="predicted"/>
<keyword evidence="4" id="KW-1185">Reference proteome</keyword>
<accession>A0A8K1CBR6</accession>
<dbReference type="AlphaFoldDB" id="A0A8K1CBR6"/>
<keyword evidence="1" id="KW-0175">Coiled coil</keyword>
<feature type="coiled-coil region" evidence="1">
    <location>
        <begin position="121"/>
        <end position="148"/>
    </location>
</feature>
<protein>
    <recommendedName>
        <fullName evidence="5">M96 mating-specific protein family</fullName>
    </recommendedName>
</protein>
<dbReference type="OrthoDB" id="126400at2759"/>
<evidence type="ECO:0008006" key="5">
    <source>
        <dbReference type="Google" id="ProtNLM"/>
    </source>
</evidence>
<sequence>MTEDAEMFEAMARLLDVPVDAQATTDVLMHLLDDDDDCGVSSAHQAPVSTTASQPEKRKRRPGYNSNKARDARKHELVQLRSTVAQLECVATQLRQQHEKRSKSTRSQDLMVRRSVWRPIAARQLEERRRAEETNTQLRIQLADQTKLTESLQRIVTRPSVTQGFIRCGILVPRRGYVPPTYQYDPSMHKEMLHEVEANYNEVDALFRRLNLNDEEEQSGDLHVRRNDKAGRFESHQLEILPVSAHVAADIVWQHYAEHMSSVPFRRYYERTTAAGDLTEDTIIERICVELQSSETITTSTQELQVMRRYTEKDRIVIVWYCTMRPVLYANQEVNPLDSLERGYMVFEPSKTLDPESHSVLKMCVTHKRYDEVADLDGVQRKAVESMVSHGITMASALHRSIENMVLERRTPRSPTKHETKQKVVGVSARFVECSDFE</sequence>
<reference evidence="3" key="1">
    <citation type="submission" date="2019-03" db="EMBL/GenBank/DDBJ databases">
        <title>Long read genome sequence of the mycoparasitic Pythium oligandrum ATCC 38472 isolated from sugarbeet rhizosphere.</title>
        <authorList>
            <person name="Gaulin E."/>
        </authorList>
    </citation>
    <scope>NUCLEOTIDE SEQUENCE</scope>
    <source>
        <strain evidence="3">ATCC 38472_TT</strain>
    </source>
</reference>
<evidence type="ECO:0000256" key="2">
    <source>
        <dbReference type="SAM" id="MobiDB-lite"/>
    </source>
</evidence>
<feature type="region of interest" description="Disordered" evidence="2">
    <location>
        <begin position="40"/>
        <end position="73"/>
    </location>
</feature>
<name>A0A8K1CBR6_PYTOL</name>
<dbReference type="Proteomes" id="UP000794436">
    <property type="component" value="Unassembled WGS sequence"/>
</dbReference>
<gene>
    <name evidence="3" type="ORF">Poli38472_000501</name>
</gene>
<evidence type="ECO:0000313" key="3">
    <source>
        <dbReference type="EMBL" id="TMW60459.1"/>
    </source>
</evidence>